<dbReference type="GO" id="GO:0005886">
    <property type="term" value="C:plasma membrane"/>
    <property type="evidence" value="ECO:0007669"/>
    <property type="project" value="UniProtKB-SubCell"/>
</dbReference>
<evidence type="ECO:0000256" key="8">
    <source>
        <dbReference type="SAM" id="Phobius"/>
    </source>
</evidence>
<reference evidence="10" key="1">
    <citation type="submission" date="2018-07" db="EMBL/GenBank/DDBJ databases">
        <title>Comparative genomics of catfishes provides insights into carnivory and benthic adaptation.</title>
        <authorList>
            <person name="Zhang Y."/>
            <person name="Wang D."/>
            <person name="Peng Z."/>
            <person name="Zheng S."/>
            <person name="Shao F."/>
            <person name="Tao W."/>
        </authorList>
    </citation>
    <scope>NUCLEOTIDE SEQUENCE</scope>
    <source>
        <strain evidence="10">Chongqing</strain>
    </source>
</reference>
<protein>
    <submittedName>
        <fullName evidence="10">Immune-type receptor 13 isoform 1</fullName>
    </submittedName>
</protein>
<keyword evidence="8" id="KW-0812">Transmembrane</keyword>
<keyword evidence="4" id="KW-0391">Immunity</keyword>
<feature type="domain" description="Ig-like" evidence="9">
    <location>
        <begin position="199"/>
        <end position="298"/>
    </location>
</feature>
<keyword evidence="8" id="KW-1133">Transmembrane helix</keyword>
<keyword evidence="7" id="KW-0325">Glycoprotein</keyword>
<evidence type="ECO:0000313" key="10">
    <source>
        <dbReference type="EMBL" id="KAI5624902.1"/>
    </source>
</evidence>
<sequence>MDKPKFKVSVLQSSVSDSVPAGASVTLQCSVLSESRAAELQVLWFRAAPSQSHPQIIYTHHNSSLQCESSTHTCVYNLSKNIFSLNDAGTYYCAVVLCGKIIFGNGTRVQMEDCATTSYPVVMCLGAMLVMCVILISVQTVLLCKRKNSQQYGNRIQHGAAKNIENSNSQDPGAVELTYTALHFNDRKTKISVQSAHFPRPSFLSVKSGQSVSLNCPFEDIRRTESVVWYKQIFGEMPQKVGEQLAFKDFIIFSEFKTSGFAMEKTASGFTLTIQHVIKKHGGLYYCEKCTVENITLSSGMFLTVTDDDEDVSVSVFQSSVSDSVPAGASVTLQCSVLSESRAAELQVLWFRAAPSQSHPQIIYTHHNSSLQCESSTNTCVYNLSKNIFSLSDTGTYYCAVVLCGKIIFGNGTRVQLEKAMKIQQDHQS</sequence>
<dbReference type="InterPro" id="IPR036179">
    <property type="entry name" value="Ig-like_dom_sf"/>
</dbReference>
<proteinExistence type="predicted"/>
<feature type="domain" description="Ig-like" evidence="9">
    <location>
        <begin position="4"/>
        <end position="95"/>
    </location>
</feature>
<keyword evidence="11" id="KW-1185">Reference proteome</keyword>
<evidence type="ECO:0000256" key="4">
    <source>
        <dbReference type="ARBA" id="ARBA00022859"/>
    </source>
</evidence>
<dbReference type="InterPro" id="IPR007110">
    <property type="entry name" value="Ig-like_dom"/>
</dbReference>
<evidence type="ECO:0000256" key="2">
    <source>
        <dbReference type="ARBA" id="ARBA00022475"/>
    </source>
</evidence>
<evidence type="ECO:0000256" key="7">
    <source>
        <dbReference type="ARBA" id="ARBA00023180"/>
    </source>
</evidence>
<organism evidence="10 11">
    <name type="scientific">Silurus asotus</name>
    <name type="common">Amur catfish</name>
    <name type="synonym">Parasilurus asotus</name>
    <dbReference type="NCBI Taxonomy" id="30991"/>
    <lineage>
        <taxon>Eukaryota</taxon>
        <taxon>Metazoa</taxon>
        <taxon>Chordata</taxon>
        <taxon>Craniata</taxon>
        <taxon>Vertebrata</taxon>
        <taxon>Euteleostomi</taxon>
        <taxon>Actinopterygii</taxon>
        <taxon>Neopterygii</taxon>
        <taxon>Teleostei</taxon>
        <taxon>Ostariophysi</taxon>
        <taxon>Siluriformes</taxon>
        <taxon>Siluridae</taxon>
        <taxon>Silurus</taxon>
    </lineage>
</organism>
<keyword evidence="3" id="KW-0732">Signal</keyword>
<dbReference type="GO" id="GO:0009617">
    <property type="term" value="P:response to bacterium"/>
    <property type="evidence" value="ECO:0007669"/>
    <property type="project" value="TreeGrafter"/>
</dbReference>
<keyword evidence="2" id="KW-1003">Cell membrane</keyword>
<dbReference type="PROSITE" id="PS50835">
    <property type="entry name" value="IG_LIKE"/>
    <property type="match status" value="3"/>
</dbReference>
<dbReference type="Proteomes" id="UP001205998">
    <property type="component" value="Unassembled WGS sequence"/>
</dbReference>
<evidence type="ECO:0000256" key="3">
    <source>
        <dbReference type="ARBA" id="ARBA00022729"/>
    </source>
</evidence>
<feature type="domain" description="Ig-like" evidence="9">
    <location>
        <begin position="310"/>
        <end position="401"/>
    </location>
</feature>
<keyword evidence="10" id="KW-0675">Receptor</keyword>
<dbReference type="Pfam" id="PF07686">
    <property type="entry name" value="V-set"/>
    <property type="match status" value="3"/>
</dbReference>
<keyword evidence="5 8" id="KW-0472">Membrane</keyword>
<dbReference type="SUPFAM" id="SSF48726">
    <property type="entry name" value="Immunoglobulin"/>
    <property type="match status" value="3"/>
</dbReference>
<feature type="transmembrane region" description="Helical" evidence="8">
    <location>
        <begin position="119"/>
        <end position="144"/>
    </location>
</feature>
<dbReference type="EMBL" id="MU551577">
    <property type="protein sequence ID" value="KAI5624902.1"/>
    <property type="molecule type" value="Genomic_DNA"/>
</dbReference>
<dbReference type="SMART" id="SM00406">
    <property type="entry name" value="IGv"/>
    <property type="match status" value="3"/>
</dbReference>
<accession>A0AAD5AZ14</accession>
<dbReference type="SMART" id="SM00409">
    <property type="entry name" value="IG"/>
    <property type="match status" value="3"/>
</dbReference>
<dbReference type="GO" id="GO:0002376">
    <property type="term" value="P:immune system process"/>
    <property type="evidence" value="ECO:0007669"/>
    <property type="project" value="UniProtKB-KW"/>
</dbReference>
<evidence type="ECO:0000313" key="11">
    <source>
        <dbReference type="Proteomes" id="UP001205998"/>
    </source>
</evidence>
<evidence type="ECO:0000259" key="9">
    <source>
        <dbReference type="PROSITE" id="PS50835"/>
    </source>
</evidence>
<comment type="caution">
    <text evidence="10">The sequence shown here is derived from an EMBL/GenBank/DDBJ whole genome shotgun (WGS) entry which is preliminary data.</text>
</comment>
<dbReference type="InterPro" id="IPR052051">
    <property type="entry name" value="TCR_complex_component"/>
</dbReference>
<dbReference type="PANTHER" id="PTHR19433:SF133">
    <property type="entry name" value="IMMUNE-TYPE RECEPTOR 5 PRECURSOR-RELATED"/>
    <property type="match status" value="1"/>
</dbReference>
<dbReference type="CDD" id="cd00099">
    <property type="entry name" value="IgV"/>
    <property type="match status" value="3"/>
</dbReference>
<evidence type="ECO:0000256" key="1">
    <source>
        <dbReference type="ARBA" id="ARBA00004236"/>
    </source>
</evidence>
<dbReference type="Gene3D" id="2.60.40.10">
    <property type="entry name" value="Immunoglobulins"/>
    <property type="match status" value="3"/>
</dbReference>
<gene>
    <name evidence="10" type="ORF">C0J50_15708</name>
</gene>
<comment type="subcellular location">
    <subcellularLocation>
        <location evidence="1">Cell membrane</location>
    </subcellularLocation>
</comment>
<dbReference type="PANTHER" id="PTHR19433">
    <property type="entry name" value="T-CELL RECEPTOR ALPHA CHAIN V REGION-RELATED"/>
    <property type="match status" value="1"/>
</dbReference>
<dbReference type="AlphaFoldDB" id="A0AAD5AZ14"/>
<dbReference type="InterPro" id="IPR013106">
    <property type="entry name" value="Ig_V-set"/>
</dbReference>
<dbReference type="InterPro" id="IPR013783">
    <property type="entry name" value="Ig-like_fold"/>
</dbReference>
<evidence type="ECO:0000256" key="5">
    <source>
        <dbReference type="ARBA" id="ARBA00023136"/>
    </source>
</evidence>
<dbReference type="InterPro" id="IPR003599">
    <property type="entry name" value="Ig_sub"/>
</dbReference>
<evidence type="ECO:0000256" key="6">
    <source>
        <dbReference type="ARBA" id="ARBA00023157"/>
    </source>
</evidence>
<name>A0AAD5AZ14_SILAS</name>
<keyword evidence="6" id="KW-1015">Disulfide bond</keyword>